<accession>A0ABV3N0C9</accession>
<comment type="caution">
    <text evidence="1">The sequence shown here is derived from an EMBL/GenBank/DDBJ whole genome shotgun (WGS) entry which is preliminary data.</text>
</comment>
<evidence type="ECO:0000313" key="1">
    <source>
        <dbReference type="EMBL" id="MEW5289247.1"/>
    </source>
</evidence>
<sequence length="222" mass="25177">MPVLRDGKLLALVRKGDHLKFKPNPNNNEKKSHAETYVLDRISNKPFAPGKLIVMNYREDNLDDLQDNQRKGTCFSGKTLLPGESESIEKYVLRHFDPMAKTLSSDIEKKLFSHEFVVNDEKFFAVICGEFRTVADGIPSEARSVALPHGEDIDNAVRYSYIIHPTVGGDIDKTLLSTTFHYVHSDFGNMNKMLSHAEEIDNSQQRYASSDDLVSFTYDKFA</sequence>
<name>A0ABV3N0C9_9GAMM</name>
<keyword evidence="2" id="KW-1185">Reference proteome</keyword>
<dbReference type="EMBL" id="JBFKZN010000004">
    <property type="protein sequence ID" value="MEW5289247.1"/>
    <property type="molecule type" value="Genomic_DNA"/>
</dbReference>
<organism evidence="1 2">
    <name type="scientific">Erwinia papayae</name>
    <dbReference type="NCBI Taxonomy" id="206499"/>
    <lineage>
        <taxon>Bacteria</taxon>
        <taxon>Pseudomonadati</taxon>
        <taxon>Pseudomonadota</taxon>
        <taxon>Gammaproteobacteria</taxon>
        <taxon>Enterobacterales</taxon>
        <taxon>Erwiniaceae</taxon>
        <taxon>Erwinia</taxon>
    </lineage>
</organism>
<proteinExistence type="predicted"/>
<evidence type="ECO:0000313" key="2">
    <source>
        <dbReference type="Proteomes" id="UP001554567"/>
    </source>
</evidence>
<protein>
    <submittedName>
        <fullName evidence="1">Uncharacterized protein</fullName>
    </submittedName>
</protein>
<gene>
    <name evidence="1" type="ORF">ABW286_08650</name>
</gene>
<dbReference type="RefSeq" id="WP_367167227.1">
    <property type="nucleotide sequence ID" value="NZ_JBFKZN010000004.1"/>
</dbReference>
<dbReference type="Proteomes" id="UP001554567">
    <property type="component" value="Unassembled WGS sequence"/>
</dbReference>
<reference evidence="1 2" key="1">
    <citation type="submission" date="2024-07" db="EMBL/GenBank/DDBJ databases">
        <authorList>
            <person name="Dulla G.F.J."/>
            <person name="Delorm J.G."/>
        </authorList>
    </citation>
    <scope>NUCLEOTIDE SEQUENCE [LARGE SCALE GENOMIC DNA]</scope>
    <source>
        <strain evidence="1 2">JGD 233</strain>
    </source>
</reference>